<dbReference type="Gene3D" id="3.80.10.10">
    <property type="entry name" value="Ribonuclease Inhibitor"/>
    <property type="match status" value="2"/>
</dbReference>
<feature type="compositionally biased region" description="Polar residues" evidence="2">
    <location>
        <begin position="304"/>
        <end position="319"/>
    </location>
</feature>
<evidence type="ECO:0000256" key="3">
    <source>
        <dbReference type="SAM" id="SignalP"/>
    </source>
</evidence>
<accession>A0A1Y1QIU5</accession>
<evidence type="ECO:0000313" key="5">
    <source>
        <dbReference type="Proteomes" id="UP000192491"/>
    </source>
</evidence>
<dbReference type="InterPro" id="IPR011990">
    <property type="entry name" value="TPR-like_helical_dom_sf"/>
</dbReference>
<feature type="non-terminal residue" evidence="4">
    <location>
        <position position="466"/>
    </location>
</feature>
<organism evidence="4 5">
    <name type="scientific">Thiothrix lacustris</name>
    <dbReference type="NCBI Taxonomy" id="525917"/>
    <lineage>
        <taxon>Bacteria</taxon>
        <taxon>Pseudomonadati</taxon>
        <taxon>Pseudomonadota</taxon>
        <taxon>Gammaproteobacteria</taxon>
        <taxon>Thiotrichales</taxon>
        <taxon>Thiotrichaceae</taxon>
        <taxon>Thiothrix</taxon>
    </lineage>
</organism>
<evidence type="ECO:0008006" key="6">
    <source>
        <dbReference type="Google" id="ProtNLM"/>
    </source>
</evidence>
<feature type="signal peptide" evidence="3">
    <location>
        <begin position="1"/>
        <end position="27"/>
    </location>
</feature>
<dbReference type="Proteomes" id="UP000192491">
    <property type="component" value="Unassembled WGS sequence"/>
</dbReference>
<dbReference type="Gene3D" id="1.25.40.10">
    <property type="entry name" value="Tetratricopeptide repeat domain"/>
    <property type="match status" value="1"/>
</dbReference>
<reference evidence="4 5" key="1">
    <citation type="submission" date="2017-01" db="EMBL/GenBank/DDBJ databases">
        <title>Novel large sulfur bacteria in the metagenomes of groundwater-fed chemosynthetic microbial mats in the Lake Huron basin.</title>
        <authorList>
            <person name="Sharrar A.M."/>
            <person name="Flood B.E."/>
            <person name="Bailey J.V."/>
            <person name="Jones D.S."/>
            <person name="Biddanda B."/>
            <person name="Ruberg S.A."/>
            <person name="Marcus D.N."/>
            <person name="Dick G.J."/>
        </authorList>
    </citation>
    <scope>NUCLEOTIDE SEQUENCE [LARGE SCALE GENOMIC DNA]</scope>
    <source>
        <strain evidence="4">A8</strain>
    </source>
</reference>
<dbReference type="EMBL" id="MTEJ01000233">
    <property type="protein sequence ID" value="OQX06720.1"/>
    <property type="molecule type" value="Genomic_DNA"/>
</dbReference>
<protein>
    <recommendedName>
        <fullName evidence="6">Novel E3 ligase domain-containing protein</fullName>
    </recommendedName>
</protein>
<evidence type="ECO:0000256" key="1">
    <source>
        <dbReference type="ARBA" id="ARBA00022729"/>
    </source>
</evidence>
<feature type="chain" id="PRO_5012982660" description="Novel E3 ligase domain-containing protein" evidence="3">
    <location>
        <begin position="28"/>
        <end position="466"/>
    </location>
</feature>
<dbReference type="PANTHER" id="PTHR24373:SF275">
    <property type="entry name" value="TIR DOMAIN-CONTAINING PROTEIN"/>
    <property type="match status" value="1"/>
</dbReference>
<dbReference type="InterPro" id="IPR050328">
    <property type="entry name" value="Dev_Immune_Receptor"/>
</dbReference>
<dbReference type="SUPFAM" id="SSF52058">
    <property type="entry name" value="L domain-like"/>
    <property type="match status" value="1"/>
</dbReference>
<comment type="caution">
    <text evidence="4">The sequence shown here is derived from an EMBL/GenBank/DDBJ whole genome shotgun (WGS) entry which is preliminary data.</text>
</comment>
<gene>
    <name evidence="4" type="ORF">BWK73_30115</name>
</gene>
<evidence type="ECO:0000256" key="2">
    <source>
        <dbReference type="SAM" id="MobiDB-lite"/>
    </source>
</evidence>
<sequence>MAMNKNRKLPTVILLCLLLALPLRSHAAITPDDIAVFSREGVQVIFPGETSRHTFAEDISPDKLLTAEMIDFSGVTIGDKPEFFAWLAQFDNLRKLALRNTSIHATPELLRAFIGMEKLQKLDLSENPLFEGDAYSSTKLGSLWGNLSSLNELTLTATNGTVENYGSLVLLKNLHTLHLGNNPQLCARSLLGRLASWSNGSCVKALELNRLPLVVLDLSNTGLTDDPLPDLPVATLRELSFENNALNALTARDLPQLEYWNLAGNADVELSSEFGSVLNLKALRTLLHDPSASIPSRLQQRFASKTAQQDTPVAQPSTAITITPPSAKPSPAPLLQPKTSEEIQSWLTGADQTKHQAALGYLKTEAKTGDKGALHWLGQAYHKGWGLKRNWITARNYYWQAFNSGDSTAQNSIDAIDREAANAITEWRNSGKSTEKGQLAHDLYTALAKTGNKNAQGWLDWLAQKR</sequence>
<proteinExistence type="predicted"/>
<name>A0A1Y1QIU5_9GAMM</name>
<dbReference type="PANTHER" id="PTHR24373">
    <property type="entry name" value="SLIT RELATED LEUCINE-RICH REPEAT NEURONAL PROTEIN"/>
    <property type="match status" value="1"/>
</dbReference>
<keyword evidence="1 3" id="KW-0732">Signal</keyword>
<dbReference type="SUPFAM" id="SSF81901">
    <property type="entry name" value="HCP-like"/>
    <property type="match status" value="1"/>
</dbReference>
<dbReference type="AlphaFoldDB" id="A0A1Y1QIU5"/>
<feature type="region of interest" description="Disordered" evidence="2">
    <location>
        <begin position="304"/>
        <end position="335"/>
    </location>
</feature>
<dbReference type="InterPro" id="IPR032675">
    <property type="entry name" value="LRR_dom_sf"/>
</dbReference>
<evidence type="ECO:0000313" key="4">
    <source>
        <dbReference type="EMBL" id="OQX06720.1"/>
    </source>
</evidence>